<dbReference type="Proteomes" id="UP000323909">
    <property type="component" value="Unassembled WGS sequence"/>
</dbReference>
<dbReference type="AlphaFoldDB" id="A0A5M8E791"/>
<organism evidence="1 2">
    <name type="scientific">Pseudomonas veronii</name>
    <dbReference type="NCBI Taxonomy" id="76761"/>
    <lineage>
        <taxon>Bacteria</taxon>
        <taxon>Pseudomonadati</taxon>
        <taxon>Pseudomonadota</taxon>
        <taxon>Gammaproteobacteria</taxon>
        <taxon>Pseudomonadales</taxon>
        <taxon>Pseudomonadaceae</taxon>
        <taxon>Pseudomonas</taxon>
    </lineage>
</organism>
<dbReference type="InterPro" id="IPR057463">
    <property type="entry name" value="Acb3"/>
</dbReference>
<evidence type="ECO:0000313" key="1">
    <source>
        <dbReference type="EMBL" id="KAA6167534.1"/>
    </source>
</evidence>
<protein>
    <submittedName>
        <fullName evidence="1">Uncharacterized protein</fullName>
    </submittedName>
</protein>
<dbReference type="EMBL" id="VWXT01000772">
    <property type="protein sequence ID" value="KAA6167534.1"/>
    <property type="molecule type" value="Genomic_DNA"/>
</dbReference>
<evidence type="ECO:0000313" key="2">
    <source>
        <dbReference type="Proteomes" id="UP000323909"/>
    </source>
</evidence>
<name>A0A5M8E791_PSEVE</name>
<accession>A0A5M8E791</accession>
<gene>
    <name evidence="1" type="ORF">F3K53_32230</name>
</gene>
<comment type="caution">
    <text evidence="1">The sequence shown here is derived from an EMBL/GenBank/DDBJ whole genome shotgun (WGS) entry which is preliminary data.</text>
</comment>
<reference evidence="1 2" key="1">
    <citation type="submission" date="2019-09" db="EMBL/GenBank/DDBJ databases">
        <title>Genomic sequencing of 4 copper resistant soil isolates.</title>
        <authorList>
            <person name="Havryliuk O."/>
        </authorList>
    </citation>
    <scope>NUCLEOTIDE SEQUENCE [LARGE SCALE GENOMIC DNA]</scope>
    <source>
        <strain evidence="1 2">UKR4</strain>
    </source>
</reference>
<sequence>MFEIIKAWFSRNVFRANPWQDKFVILNFIDLYYKGQRDSIFGIAIDSGDNGDYPGNKLIIHVWKYSAWIKIPNIIKPWAQKHTFTTLSPEATARRLEQFGHLDYFEYHARKYGFRLQTRGIHTNFGPSTMDSQSEKSRYFSFPWREFDLVLNALCDANGVEHIEKSKGVRLDYKEAQAIKDTMPRYVFLLKDYDGQEIRAYCHMEKRIYRIGTGWVKKYFGALRPTRTFVELDIAFDGETGPEKGSWKGGTIGTGSRAEKGDKHDAQYLIEKYCAGTHRAKGSHYQMTFIRREPDAPYTNETYRKASAERRGEAYVPIA</sequence>
<proteinExistence type="predicted"/>
<dbReference type="Pfam" id="PF25187">
    <property type="entry name" value="Acb3"/>
    <property type="match status" value="1"/>
</dbReference>